<dbReference type="FunFam" id="1.20.1250.20:FF:000134">
    <property type="entry name" value="MFS sugar transporter protein"/>
    <property type="match status" value="1"/>
</dbReference>
<sequence>MNGLQSLSTWSTYFNNPNSALLGVVAWFADRFGRRIALQTGCALIVIAAIIQTAAQNLGMFIAARFIIGVGIEFCMVPSPVLTTELAYPTHRAKFTSLGLTFYFAGAILSSWTTYATYRMDSSTWTWRIPSLLQLAIPSLQFIVLFWVPESPRWLVGKGRVEEARAFLVKYHANGHEDSPLVEHEMQDIQQHMPSQGLRLTWQQLWKTAADRKRLVLVIYLSFLTQWCGNGVVSYYLSLILDTVGITGSRDKTLINGILQIVSWVAAIIGSLLVDRLGRRPLWLFSIGGMLVSYTAWTVCSALYTKNDSPGLAKAVLVLIFLFQVHYSVGITPLSQSYSVEILPFHSRQKVMAMAYVGNSCANIFNSFVSPIALDAIGWKYYLVYVAMLVQFLIVVYFFFPETRGYKLEDISELFENKGIFLGRAKIQGNLNEAARQAAEEKVMKEADVELVEDVVLRTKTEPNS</sequence>
<keyword evidence="6 8" id="KW-0472">Membrane</keyword>
<dbReference type="GO" id="GO:0016020">
    <property type="term" value="C:membrane"/>
    <property type="evidence" value="ECO:0007669"/>
    <property type="project" value="UniProtKB-SubCell"/>
</dbReference>
<comment type="caution">
    <text evidence="10">The sequence shown here is derived from an EMBL/GenBank/DDBJ whole genome shotgun (WGS) entry which is preliminary data.</text>
</comment>
<feature type="transmembrane region" description="Helical" evidence="8">
    <location>
        <begin position="95"/>
        <end position="115"/>
    </location>
</feature>
<dbReference type="PROSITE" id="PS50850">
    <property type="entry name" value="MFS"/>
    <property type="match status" value="1"/>
</dbReference>
<dbReference type="Pfam" id="PF00083">
    <property type="entry name" value="Sugar_tr"/>
    <property type="match status" value="1"/>
</dbReference>
<dbReference type="InterPro" id="IPR003663">
    <property type="entry name" value="Sugar/inositol_transpt"/>
</dbReference>
<evidence type="ECO:0000256" key="5">
    <source>
        <dbReference type="ARBA" id="ARBA00022989"/>
    </source>
</evidence>
<feature type="transmembrane region" description="Helical" evidence="8">
    <location>
        <begin position="61"/>
        <end position="83"/>
    </location>
</feature>
<keyword evidence="5 8" id="KW-1133">Transmembrane helix</keyword>
<dbReference type="PANTHER" id="PTHR48022:SF64">
    <property type="entry name" value="MAJOR FACILITATOR SUPERFAMILY (MFS) PROFILE DOMAIN-CONTAINING PROTEIN"/>
    <property type="match status" value="1"/>
</dbReference>
<keyword evidence="4 8" id="KW-0812">Transmembrane</keyword>
<dbReference type="InterPro" id="IPR050360">
    <property type="entry name" value="MFS_Sugar_Transporters"/>
</dbReference>
<evidence type="ECO:0000259" key="9">
    <source>
        <dbReference type="PROSITE" id="PS50850"/>
    </source>
</evidence>
<reference evidence="10" key="2">
    <citation type="journal article" date="2023" name="IMA Fungus">
        <title>Comparative genomic study of the Penicillium genus elucidates a diverse pangenome and 15 lateral gene transfer events.</title>
        <authorList>
            <person name="Petersen C."/>
            <person name="Sorensen T."/>
            <person name="Nielsen M.R."/>
            <person name="Sondergaard T.E."/>
            <person name="Sorensen J.L."/>
            <person name="Fitzpatrick D.A."/>
            <person name="Frisvad J.C."/>
            <person name="Nielsen K.L."/>
        </authorList>
    </citation>
    <scope>NUCLEOTIDE SEQUENCE</scope>
    <source>
        <strain evidence="10">IBT 29864</strain>
    </source>
</reference>
<feature type="transmembrane region" description="Helical" evidence="8">
    <location>
        <begin position="381"/>
        <end position="400"/>
    </location>
</feature>
<feature type="transmembrane region" description="Helical" evidence="8">
    <location>
        <begin position="36"/>
        <end position="55"/>
    </location>
</feature>
<feature type="transmembrane region" description="Helical" evidence="8">
    <location>
        <begin position="282"/>
        <end position="305"/>
    </location>
</feature>
<dbReference type="SUPFAM" id="SSF103473">
    <property type="entry name" value="MFS general substrate transporter"/>
    <property type="match status" value="1"/>
</dbReference>
<feature type="domain" description="Major facilitator superfamily (MFS) profile" evidence="9">
    <location>
        <begin position="1"/>
        <end position="404"/>
    </location>
</feature>
<dbReference type="EMBL" id="JAPZBS010000004">
    <property type="protein sequence ID" value="KAJ5378246.1"/>
    <property type="molecule type" value="Genomic_DNA"/>
</dbReference>
<proteinExistence type="inferred from homology"/>
<comment type="subcellular location">
    <subcellularLocation>
        <location evidence="1">Membrane</location>
        <topology evidence="1">Multi-pass membrane protein</topology>
    </subcellularLocation>
</comment>
<dbReference type="RefSeq" id="XP_056557109.1">
    <property type="nucleotide sequence ID" value="XM_056698584.1"/>
</dbReference>
<dbReference type="PROSITE" id="PS00216">
    <property type="entry name" value="SUGAR_TRANSPORT_1"/>
    <property type="match status" value="2"/>
</dbReference>
<name>A0A9W9SGM0_9EURO</name>
<dbReference type="InterPro" id="IPR036259">
    <property type="entry name" value="MFS_trans_sf"/>
</dbReference>
<keyword evidence="3 7" id="KW-0813">Transport</keyword>
<dbReference type="InterPro" id="IPR020846">
    <property type="entry name" value="MFS_dom"/>
</dbReference>
<feature type="transmembrane region" description="Helical" evidence="8">
    <location>
        <begin position="257"/>
        <end position="275"/>
    </location>
</feature>
<dbReference type="NCBIfam" id="TIGR00879">
    <property type="entry name" value="SP"/>
    <property type="match status" value="1"/>
</dbReference>
<evidence type="ECO:0000256" key="6">
    <source>
        <dbReference type="ARBA" id="ARBA00023136"/>
    </source>
</evidence>
<dbReference type="Gene3D" id="1.20.1250.20">
    <property type="entry name" value="MFS general substrate transporter like domains"/>
    <property type="match status" value="1"/>
</dbReference>
<reference evidence="10" key="1">
    <citation type="submission" date="2022-11" db="EMBL/GenBank/DDBJ databases">
        <authorList>
            <person name="Petersen C."/>
        </authorList>
    </citation>
    <scope>NUCLEOTIDE SEQUENCE</scope>
    <source>
        <strain evidence="10">IBT 29864</strain>
    </source>
</reference>
<dbReference type="Proteomes" id="UP001147782">
    <property type="component" value="Unassembled WGS sequence"/>
</dbReference>
<evidence type="ECO:0000256" key="1">
    <source>
        <dbReference type="ARBA" id="ARBA00004141"/>
    </source>
</evidence>
<dbReference type="GeneID" id="81437763"/>
<accession>A0A9W9SGM0</accession>
<feature type="transmembrane region" description="Helical" evidence="8">
    <location>
        <begin position="12"/>
        <end position="29"/>
    </location>
</feature>
<dbReference type="PANTHER" id="PTHR48022">
    <property type="entry name" value="PLASTIDIC GLUCOSE TRANSPORTER 4"/>
    <property type="match status" value="1"/>
</dbReference>
<keyword evidence="11" id="KW-1185">Reference proteome</keyword>
<feature type="transmembrane region" description="Helical" evidence="8">
    <location>
        <begin position="351"/>
        <end position="369"/>
    </location>
</feature>
<evidence type="ECO:0000313" key="11">
    <source>
        <dbReference type="Proteomes" id="UP001147782"/>
    </source>
</evidence>
<feature type="transmembrane region" description="Helical" evidence="8">
    <location>
        <begin position="127"/>
        <end position="148"/>
    </location>
</feature>
<feature type="transmembrane region" description="Helical" evidence="8">
    <location>
        <begin position="215"/>
        <end position="237"/>
    </location>
</feature>
<evidence type="ECO:0000256" key="4">
    <source>
        <dbReference type="ARBA" id="ARBA00022692"/>
    </source>
</evidence>
<comment type="similarity">
    <text evidence="2 7">Belongs to the major facilitator superfamily. Sugar transporter (TC 2.A.1.1) family.</text>
</comment>
<feature type="transmembrane region" description="Helical" evidence="8">
    <location>
        <begin position="311"/>
        <end position="330"/>
    </location>
</feature>
<organism evidence="10 11">
    <name type="scientific">Penicillium cataractarum</name>
    <dbReference type="NCBI Taxonomy" id="2100454"/>
    <lineage>
        <taxon>Eukaryota</taxon>
        <taxon>Fungi</taxon>
        <taxon>Dikarya</taxon>
        <taxon>Ascomycota</taxon>
        <taxon>Pezizomycotina</taxon>
        <taxon>Eurotiomycetes</taxon>
        <taxon>Eurotiomycetidae</taxon>
        <taxon>Eurotiales</taxon>
        <taxon>Aspergillaceae</taxon>
        <taxon>Penicillium</taxon>
    </lineage>
</organism>
<dbReference type="OrthoDB" id="6133115at2759"/>
<evidence type="ECO:0000256" key="7">
    <source>
        <dbReference type="RuleBase" id="RU003346"/>
    </source>
</evidence>
<dbReference type="AlphaFoldDB" id="A0A9W9SGM0"/>
<evidence type="ECO:0000313" key="10">
    <source>
        <dbReference type="EMBL" id="KAJ5378246.1"/>
    </source>
</evidence>
<dbReference type="InterPro" id="IPR005829">
    <property type="entry name" value="Sugar_transporter_CS"/>
</dbReference>
<evidence type="ECO:0000256" key="2">
    <source>
        <dbReference type="ARBA" id="ARBA00010992"/>
    </source>
</evidence>
<gene>
    <name evidence="10" type="ORF">N7496_005655</name>
</gene>
<evidence type="ECO:0000256" key="8">
    <source>
        <dbReference type="SAM" id="Phobius"/>
    </source>
</evidence>
<evidence type="ECO:0000256" key="3">
    <source>
        <dbReference type="ARBA" id="ARBA00022448"/>
    </source>
</evidence>
<protein>
    <recommendedName>
        <fullName evidence="9">Major facilitator superfamily (MFS) profile domain-containing protein</fullName>
    </recommendedName>
</protein>
<dbReference type="GO" id="GO:0005351">
    <property type="term" value="F:carbohydrate:proton symporter activity"/>
    <property type="evidence" value="ECO:0007669"/>
    <property type="project" value="TreeGrafter"/>
</dbReference>
<dbReference type="InterPro" id="IPR005828">
    <property type="entry name" value="MFS_sugar_transport-like"/>
</dbReference>